<dbReference type="Proteomes" id="UP000729733">
    <property type="component" value="Unassembled WGS sequence"/>
</dbReference>
<dbReference type="EMBL" id="JADWDC010000024">
    <property type="protein sequence ID" value="MCC0177580.1"/>
    <property type="molecule type" value="Genomic_DNA"/>
</dbReference>
<reference evidence="1" key="1">
    <citation type="journal article" date="2021" name="Antonie Van Leeuwenhoek">
        <title>Draft genome and description of Waterburya agarophytonicola gen. nov. sp. nov. (Pleurocapsales, Cyanobacteria): a seaweed symbiont.</title>
        <authorList>
            <person name="Bonthond G."/>
            <person name="Shalygin S."/>
            <person name="Bayer T."/>
            <person name="Weinberger F."/>
        </authorList>
    </citation>
    <scope>NUCLEOTIDE SEQUENCE</scope>
    <source>
        <strain evidence="1">KI4</strain>
    </source>
</reference>
<dbReference type="AlphaFoldDB" id="A0A964FFB2"/>
<evidence type="ECO:0000313" key="2">
    <source>
        <dbReference type="Proteomes" id="UP000729733"/>
    </source>
</evidence>
<evidence type="ECO:0000313" key="1">
    <source>
        <dbReference type="EMBL" id="MCC0177580.1"/>
    </source>
</evidence>
<organism evidence="1 2">
    <name type="scientific">Waterburya agarophytonicola KI4</name>
    <dbReference type="NCBI Taxonomy" id="2874699"/>
    <lineage>
        <taxon>Bacteria</taxon>
        <taxon>Bacillati</taxon>
        <taxon>Cyanobacteriota</taxon>
        <taxon>Cyanophyceae</taxon>
        <taxon>Pleurocapsales</taxon>
        <taxon>Hyellaceae</taxon>
        <taxon>Waterburya</taxon>
        <taxon>Waterburya agarophytonicola</taxon>
    </lineage>
</organism>
<dbReference type="RefSeq" id="WP_229640644.1">
    <property type="nucleotide sequence ID" value="NZ_JADWDC010000024.1"/>
</dbReference>
<keyword evidence="2" id="KW-1185">Reference proteome</keyword>
<accession>A0A964FFB2</accession>
<protein>
    <submittedName>
        <fullName evidence="1">Uncharacterized protein</fullName>
    </submittedName>
</protein>
<proteinExistence type="predicted"/>
<gene>
    <name evidence="1" type="ORF">I4641_11380</name>
</gene>
<sequence length="57" mass="6998">MFQQGKNIRFFIDRIKEVYRDHPRMRSVDSLKEQLKQEKVQDKIFSQSIKDKKVTQQ</sequence>
<comment type="caution">
    <text evidence="1">The sequence shown here is derived from an EMBL/GenBank/DDBJ whole genome shotgun (WGS) entry which is preliminary data.</text>
</comment>
<name>A0A964FFB2_9CYAN</name>